<name>A0ACC1M536_9FUNG</name>
<protein>
    <submittedName>
        <fullName evidence="1">N-acetyl-glucosamine-6-phosphate deacetylase</fullName>
        <ecNumber evidence="1">3.5.1.25</ecNumber>
    </submittedName>
</protein>
<dbReference type="Proteomes" id="UP001139981">
    <property type="component" value="Unassembled WGS sequence"/>
</dbReference>
<evidence type="ECO:0000313" key="2">
    <source>
        <dbReference type="Proteomes" id="UP001139981"/>
    </source>
</evidence>
<dbReference type="EC" id="3.5.1.25" evidence="1"/>
<proteinExistence type="predicted"/>
<evidence type="ECO:0000313" key="1">
    <source>
        <dbReference type="EMBL" id="KAJ2897384.1"/>
    </source>
</evidence>
<organism evidence="1 2">
    <name type="scientific">Coemansia aciculifera</name>
    <dbReference type="NCBI Taxonomy" id="417176"/>
    <lineage>
        <taxon>Eukaryota</taxon>
        <taxon>Fungi</taxon>
        <taxon>Fungi incertae sedis</taxon>
        <taxon>Zoopagomycota</taxon>
        <taxon>Kickxellomycotina</taxon>
        <taxon>Kickxellomycetes</taxon>
        <taxon>Kickxellales</taxon>
        <taxon>Kickxellaceae</taxon>
        <taxon>Coemansia</taxon>
    </lineage>
</organism>
<sequence>MVATDTIDNDGCSLVICSDSLMINSDACAGIGCKPDTQSNTPGKDNTPYPRRFFALPSPPSGLTSPPMSPTRLMQAWSGDQLVILAGGPITQIYNCRVLRNHRLDYDDVWFQDGCIINPTSLYGLRSPDSRIDARGLIVAPGLVDVQLNGAFGYDFSFNTGDISACLDVVSRGILLQGCTSFCPTTVSSRPEVYHSVLPHLGQRPGSLKNGAESLGAHVEGPFMNPKKKGAHEESCLRTAPNGLADFDVCYGLDNLRNYVTYMTVAPEVEGVLDAIPQLISKCHIGVSQGHSVATNDIACQAHRNGAKMITHLFNAMTDFHHRDPGIVGLLSTSSAGNSSKLDTGGVTITEPPSTESTAIFYGLICDGIHVHPSAVKLAYNSNPAGAVLVSDAMGAMGLPDGHYRLGNMPVVVGPNAGVKGNPRTAVIQGTDTLAGSIATLIECVRNFRAFAQCTIVEAIEAATLHPAQMLGIERKKGTLDYGADADMILLSDDLHVQKIFVRGELATPDTVGNF</sequence>
<gene>
    <name evidence="1" type="primary">NAG2_1</name>
    <name evidence="1" type="ORF">IWW38_001737</name>
</gene>
<dbReference type="EMBL" id="JANBVB010000122">
    <property type="protein sequence ID" value="KAJ2897384.1"/>
    <property type="molecule type" value="Genomic_DNA"/>
</dbReference>
<comment type="caution">
    <text evidence="1">The sequence shown here is derived from an EMBL/GenBank/DDBJ whole genome shotgun (WGS) entry which is preliminary data.</text>
</comment>
<accession>A0ACC1M536</accession>
<keyword evidence="2" id="KW-1185">Reference proteome</keyword>
<reference evidence="1" key="1">
    <citation type="submission" date="2022-07" db="EMBL/GenBank/DDBJ databases">
        <title>Phylogenomic reconstructions and comparative analyses of Kickxellomycotina fungi.</title>
        <authorList>
            <person name="Reynolds N.K."/>
            <person name="Stajich J.E."/>
            <person name="Barry K."/>
            <person name="Grigoriev I.V."/>
            <person name="Crous P."/>
            <person name="Smith M.E."/>
        </authorList>
    </citation>
    <scope>NUCLEOTIDE SEQUENCE</scope>
    <source>
        <strain evidence="1">CBS 190363</strain>
    </source>
</reference>
<keyword evidence="1" id="KW-0378">Hydrolase</keyword>